<name>A0A1F5F720_9BACT</name>
<evidence type="ECO:0000313" key="2">
    <source>
        <dbReference type="EMBL" id="OGD75438.1"/>
    </source>
</evidence>
<reference evidence="2 3" key="1">
    <citation type="journal article" date="2016" name="Nat. Commun.">
        <title>Thousands of microbial genomes shed light on interconnected biogeochemical processes in an aquifer system.</title>
        <authorList>
            <person name="Anantharaman K."/>
            <person name="Brown C.T."/>
            <person name="Hug L.A."/>
            <person name="Sharon I."/>
            <person name="Castelle C.J."/>
            <person name="Probst A.J."/>
            <person name="Thomas B.C."/>
            <person name="Singh A."/>
            <person name="Wilkins M.J."/>
            <person name="Karaoz U."/>
            <person name="Brodie E.L."/>
            <person name="Williams K.H."/>
            <person name="Hubbard S.S."/>
            <person name="Banfield J.F."/>
        </authorList>
    </citation>
    <scope>NUCLEOTIDE SEQUENCE [LARGE SCALE GENOMIC DNA]</scope>
</reference>
<dbReference type="AlphaFoldDB" id="A0A1F5F720"/>
<accession>A0A1F5F720</accession>
<feature type="signal peptide" evidence="1">
    <location>
        <begin position="1"/>
        <end position="23"/>
    </location>
</feature>
<dbReference type="EMBL" id="MFAF01000072">
    <property type="protein sequence ID" value="OGD75438.1"/>
    <property type="molecule type" value="Genomic_DNA"/>
</dbReference>
<organism evidence="2 3">
    <name type="scientific">Candidatus Coatesbacteria bacterium RBG_13_66_14</name>
    <dbReference type="NCBI Taxonomy" id="1817816"/>
    <lineage>
        <taxon>Bacteria</taxon>
        <taxon>Candidatus Coatesiibacteriota</taxon>
    </lineage>
</organism>
<dbReference type="PROSITE" id="PS51257">
    <property type="entry name" value="PROKAR_LIPOPROTEIN"/>
    <property type="match status" value="1"/>
</dbReference>
<evidence type="ECO:0000256" key="1">
    <source>
        <dbReference type="SAM" id="SignalP"/>
    </source>
</evidence>
<comment type="caution">
    <text evidence="2">The sequence shown here is derived from an EMBL/GenBank/DDBJ whole genome shotgun (WGS) entry which is preliminary data.</text>
</comment>
<gene>
    <name evidence="2" type="ORF">A2Y64_07445</name>
</gene>
<protein>
    <submittedName>
        <fullName evidence="2">Uncharacterized protein</fullName>
    </submittedName>
</protein>
<keyword evidence="1" id="KW-0732">Signal</keyword>
<dbReference type="Proteomes" id="UP000177187">
    <property type="component" value="Unassembled WGS sequence"/>
</dbReference>
<proteinExistence type="predicted"/>
<feature type="chain" id="PRO_5009518515" evidence="1">
    <location>
        <begin position="24"/>
        <end position="213"/>
    </location>
</feature>
<evidence type="ECO:0000313" key="3">
    <source>
        <dbReference type="Proteomes" id="UP000177187"/>
    </source>
</evidence>
<sequence>MKKLSIINVTAMVACLTVSIAVAGGTTLLNQLGSPGSWSVTYVQFGSASDRWIADDFTPEFDCTVESFSCQLVLDGGDSLTSGTFELRIYADRLSDEPVWEISLPAEDLDITATGDLFSARRVYLVNVELDPSDLFNAYSGTTYWFAWRMQDELDCRNLTVNANDSNDSWAWRYEDESWCEIGTDANAAFCLGGTQPSDVCTTSFGYIKALFR</sequence>